<evidence type="ECO:0000256" key="5">
    <source>
        <dbReference type="ARBA" id="ARBA00022723"/>
    </source>
</evidence>
<dbReference type="InterPro" id="IPR006629">
    <property type="entry name" value="LITAF"/>
</dbReference>
<evidence type="ECO:0000256" key="1">
    <source>
        <dbReference type="ARBA" id="ARBA00004125"/>
    </source>
</evidence>
<dbReference type="GO" id="GO:0098560">
    <property type="term" value="C:cytoplasmic side of late endosome membrane"/>
    <property type="evidence" value="ECO:0007669"/>
    <property type="project" value="TreeGrafter"/>
</dbReference>
<keyword evidence="6" id="KW-0862">Zinc</keyword>
<reference evidence="10" key="1">
    <citation type="journal article" date="2023" name="Science">
        <title>Genome structures resolve the early diversification of teleost fishes.</title>
        <authorList>
            <person name="Parey E."/>
            <person name="Louis A."/>
            <person name="Montfort J."/>
            <person name="Bouchez O."/>
            <person name="Roques C."/>
            <person name="Iampietro C."/>
            <person name="Lluch J."/>
            <person name="Castinel A."/>
            <person name="Donnadieu C."/>
            <person name="Desvignes T."/>
            <person name="Floi Bucao C."/>
            <person name="Jouanno E."/>
            <person name="Wen M."/>
            <person name="Mejri S."/>
            <person name="Dirks R."/>
            <person name="Jansen H."/>
            <person name="Henkel C."/>
            <person name="Chen W.J."/>
            <person name="Zahm M."/>
            <person name="Cabau C."/>
            <person name="Klopp C."/>
            <person name="Thompson A.W."/>
            <person name="Robinson-Rechavi M."/>
            <person name="Braasch I."/>
            <person name="Lecointre G."/>
            <person name="Bobe J."/>
            <person name="Postlethwait J.H."/>
            <person name="Berthelot C."/>
            <person name="Roest Crollius H."/>
            <person name="Guiguen Y."/>
        </authorList>
    </citation>
    <scope>NUCLEOTIDE SEQUENCE</scope>
    <source>
        <strain evidence="10">NC1722</strain>
    </source>
</reference>
<evidence type="ECO:0000259" key="9">
    <source>
        <dbReference type="PROSITE" id="PS51837"/>
    </source>
</evidence>
<evidence type="ECO:0000256" key="6">
    <source>
        <dbReference type="ARBA" id="ARBA00022833"/>
    </source>
</evidence>
<name>A0AAD7VZY0_9TELE</name>
<evidence type="ECO:0000256" key="8">
    <source>
        <dbReference type="SAM" id="Phobius"/>
    </source>
</evidence>
<dbReference type="EMBL" id="JAINUG010000536">
    <property type="protein sequence ID" value="KAJ8366849.1"/>
    <property type="molecule type" value="Genomic_DNA"/>
</dbReference>
<dbReference type="Pfam" id="PF10601">
    <property type="entry name" value="zf-LITAF-like"/>
    <property type="match status" value="1"/>
</dbReference>
<organism evidence="10 11">
    <name type="scientific">Aldrovandia affinis</name>
    <dbReference type="NCBI Taxonomy" id="143900"/>
    <lineage>
        <taxon>Eukaryota</taxon>
        <taxon>Metazoa</taxon>
        <taxon>Chordata</taxon>
        <taxon>Craniata</taxon>
        <taxon>Vertebrata</taxon>
        <taxon>Euteleostomi</taxon>
        <taxon>Actinopterygii</taxon>
        <taxon>Neopterygii</taxon>
        <taxon>Teleostei</taxon>
        <taxon>Notacanthiformes</taxon>
        <taxon>Halosauridae</taxon>
        <taxon>Aldrovandia</taxon>
    </lineage>
</organism>
<sequence>MWRLGECSPTGPATVFVNRQANTQKPNWSCGAASTEDHRRKIMTSKGMDIPPATPPPYLIPAEGQSDVKVYNVHTPFNPPESTIQDIPYQVQTSHTYAAAQQPKQKFISYETEMGREPVMTSCPTCQTQVMSNVTYKVGKYAWLMCLLFIVCGLFCLCCLIPFFVKFFKDVYHSCPRCNRVLHVNKKTCC</sequence>
<dbReference type="GO" id="GO:0008270">
    <property type="term" value="F:zinc ion binding"/>
    <property type="evidence" value="ECO:0007669"/>
    <property type="project" value="TreeGrafter"/>
</dbReference>
<dbReference type="Proteomes" id="UP001221898">
    <property type="component" value="Unassembled WGS sequence"/>
</dbReference>
<evidence type="ECO:0000313" key="10">
    <source>
        <dbReference type="EMBL" id="KAJ8366849.1"/>
    </source>
</evidence>
<evidence type="ECO:0000256" key="4">
    <source>
        <dbReference type="ARBA" id="ARBA00005975"/>
    </source>
</evidence>
<keyword evidence="11" id="KW-1185">Reference proteome</keyword>
<feature type="domain" description="LITAF" evidence="9">
    <location>
        <begin position="103"/>
        <end position="187"/>
    </location>
</feature>
<comment type="caution">
    <text evidence="10">The sequence shown here is derived from an EMBL/GenBank/DDBJ whole genome shotgun (WGS) entry which is preliminary data.</text>
</comment>
<dbReference type="PANTHER" id="PTHR23292:SF28">
    <property type="entry name" value="LIPOPOLYSACCHARIDE-INDUCED TUMOR NECROSIS FACTOR-ALPHA FACTOR-LIKE"/>
    <property type="match status" value="1"/>
</dbReference>
<evidence type="ECO:0000256" key="3">
    <source>
        <dbReference type="ARBA" id="ARBA00004630"/>
    </source>
</evidence>
<comment type="similarity">
    <text evidence="4">Belongs to the CDIP1/LITAF family.</text>
</comment>
<proteinExistence type="inferred from homology"/>
<feature type="transmembrane region" description="Helical" evidence="8">
    <location>
        <begin position="141"/>
        <end position="164"/>
    </location>
</feature>
<dbReference type="InterPro" id="IPR037519">
    <property type="entry name" value="LITAF_fam"/>
</dbReference>
<evidence type="ECO:0000313" key="11">
    <source>
        <dbReference type="Proteomes" id="UP001221898"/>
    </source>
</evidence>
<keyword evidence="8" id="KW-1133">Transmembrane helix</keyword>
<accession>A0AAD7VZY0</accession>
<keyword evidence="8" id="KW-0812">Transmembrane</keyword>
<protein>
    <recommendedName>
        <fullName evidence="9">LITAF domain-containing protein</fullName>
    </recommendedName>
</protein>
<dbReference type="SMART" id="SM00714">
    <property type="entry name" value="LITAF"/>
    <property type="match status" value="1"/>
</dbReference>
<comment type="subcellular location">
    <subcellularLocation>
        <location evidence="1">Endosome membrane</location>
        <topology evidence="1">Peripheral membrane protein</topology>
        <orientation evidence="1">Cytoplasmic side</orientation>
    </subcellularLocation>
    <subcellularLocation>
        <location evidence="2">Late endosome membrane</location>
    </subcellularLocation>
    <subcellularLocation>
        <location evidence="3">Lysosome membrane</location>
        <topology evidence="3">Peripheral membrane protein</topology>
        <orientation evidence="3">Cytoplasmic side</orientation>
    </subcellularLocation>
</comment>
<gene>
    <name evidence="10" type="ORF">AAFF_G00338840</name>
</gene>
<keyword evidence="7 8" id="KW-0472">Membrane</keyword>
<dbReference type="PROSITE" id="PS51837">
    <property type="entry name" value="LITAF"/>
    <property type="match status" value="1"/>
</dbReference>
<dbReference type="AlphaFoldDB" id="A0AAD7VZY0"/>
<keyword evidence="5" id="KW-0479">Metal-binding</keyword>
<dbReference type="GO" id="GO:0098574">
    <property type="term" value="C:cytoplasmic side of lysosomal membrane"/>
    <property type="evidence" value="ECO:0007669"/>
    <property type="project" value="TreeGrafter"/>
</dbReference>
<dbReference type="GO" id="GO:0005634">
    <property type="term" value="C:nucleus"/>
    <property type="evidence" value="ECO:0007669"/>
    <property type="project" value="TreeGrafter"/>
</dbReference>
<dbReference type="PANTHER" id="PTHR23292">
    <property type="entry name" value="LIPOPOLYSACCHARIDE-INDUCED TUMOR NECROSIS FACTOR-ALPHA FACTOR"/>
    <property type="match status" value="1"/>
</dbReference>
<evidence type="ECO:0000256" key="2">
    <source>
        <dbReference type="ARBA" id="ARBA00004414"/>
    </source>
</evidence>
<evidence type="ECO:0000256" key="7">
    <source>
        <dbReference type="ARBA" id="ARBA00023136"/>
    </source>
</evidence>